<dbReference type="GO" id="GO:0006935">
    <property type="term" value="P:chemotaxis"/>
    <property type="evidence" value="ECO:0007669"/>
    <property type="project" value="TreeGrafter"/>
</dbReference>
<dbReference type="PANTHER" id="PTHR43531">
    <property type="entry name" value="PROTEIN ICFG"/>
    <property type="match status" value="1"/>
</dbReference>
<dbReference type="Pfam" id="PF12729">
    <property type="entry name" value="4HB_MCP_1"/>
    <property type="match status" value="1"/>
</dbReference>
<evidence type="ECO:0000259" key="6">
    <source>
        <dbReference type="PROSITE" id="PS50111"/>
    </source>
</evidence>
<dbReference type="SMART" id="SM00283">
    <property type="entry name" value="MA"/>
    <property type="match status" value="1"/>
</dbReference>
<reference evidence="9" key="1">
    <citation type="journal article" date="1992" name="J. Biol. Chem.">
        <title>Sequence and characterization of Bacillus subtilis CheW.</title>
        <authorList>
            <person name="Hanlon D.W."/>
            <person name="Marquez-Magana L.M."/>
            <person name="Carpenter P.B."/>
            <person name="Chamberlin M.J."/>
            <person name="Ordal G.W."/>
        </authorList>
    </citation>
    <scope>NUCLEOTIDE SEQUENCE</scope>
</reference>
<proteinExistence type="inferred from homology"/>
<keyword evidence="4" id="KW-0807">Transducer</keyword>
<evidence type="ECO:0000256" key="3">
    <source>
        <dbReference type="ARBA" id="ARBA00029447"/>
    </source>
</evidence>
<dbReference type="Gene3D" id="1.10.287.950">
    <property type="entry name" value="Methyl-accepting chemotaxis protein"/>
    <property type="match status" value="1"/>
</dbReference>
<evidence type="ECO:0000256" key="4">
    <source>
        <dbReference type="PROSITE-ProRule" id="PRU00284"/>
    </source>
</evidence>
<keyword evidence="8" id="KW-1185">Reference proteome</keyword>
<dbReference type="Pfam" id="PF00015">
    <property type="entry name" value="MCPsignal"/>
    <property type="match status" value="1"/>
</dbReference>
<sequence>MNPLSSLSIAKRLYLVSFLLIAALVGLAVASWVQLGRVGDLAQRTATVRVQQLARIASTELCVTQVMLHLRQAMLVKDAADIRAAGADLISKRKQISKNDDDFLADLPTAEEKESFRRLWLDLQAVTWPVAEENLKLVEEGKRDAAFEMLMAKTIPAFARMQDWLGDARKKQSDVLTMEVNDIEHAAMQTRAQLVALSAGITIGLVAFSWYLANLLRRRIAASQAVAERVRDGDFTVEVRDDERDEFTPLLAALGAMQSSLTKVVGAVRRNAETVASASAEIAQGNNDLSRRTEGQAGALEETAASMEQLGSTVRQNAENARQANQLAMGATEVAEKGGQVVAEVVETMKGINDSSKKIADIISVIDGIAFQTNILALNAAVEAARAGEQGRGFAVVASEVRNLAQRSADAAKEIKDLITTSVERVEQGSTLVDRAGATMSEVVTAIKRVTDLMGDISSASSEQSAGVEQVGEAVRQMDQSTQQNAALVEESSAAADSLREQATQLVNAMAVFRLRHN</sequence>
<feature type="domain" description="HAMP" evidence="7">
    <location>
        <begin position="214"/>
        <end position="266"/>
    </location>
</feature>
<dbReference type="InterPro" id="IPR024478">
    <property type="entry name" value="HlyB_4HB_MCP"/>
</dbReference>
<dbReference type="GO" id="GO:0005886">
    <property type="term" value="C:plasma membrane"/>
    <property type="evidence" value="ECO:0007669"/>
    <property type="project" value="TreeGrafter"/>
</dbReference>
<dbReference type="PANTHER" id="PTHR43531:SF14">
    <property type="entry name" value="METHYL-ACCEPTING CHEMOTAXIS PROTEIN I-RELATED"/>
    <property type="match status" value="1"/>
</dbReference>
<protein>
    <submittedName>
        <fullName evidence="9">Methyl-accepting chemotaxis protein</fullName>
    </submittedName>
</protein>
<dbReference type="PROSITE" id="PS50111">
    <property type="entry name" value="CHEMOTAXIS_TRANSDUC_2"/>
    <property type="match status" value="1"/>
</dbReference>
<dbReference type="CDD" id="cd11386">
    <property type="entry name" value="MCP_signal"/>
    <property type="match status" value="1"/>
</dbReference>
<accession>A0A8B6X5C9</accession>
<dbReference type="AlphaFoldDB" id="A0A8B6X5C9"/>
<evidence type="ECO:0000313" key="8">
    <source>
        <dbReference type="Proteomes" id="UP000675920"/>
    </source>
</evidence>
<dbReference type="GO" id="GO:0007165">
    <property type="term" value="P:signal transduction"/>
    <property type="evidence" value="ECO:0007669"/>
    <property type="project" value="UniProtKB-KW"/>
</dbReference>
<evidence type="ECO:0000256" key="5">
    <source>
        <dbReference type="SAM" id="Phobius"/>
    </source>
</evidence>
<dbReference type="InterPro" id="IPR004089">
    <property type="entry name" value="MCPsignal_dom"/>
</dbReference>
<feature type="domain" description="Methyl-accepting transducer" evidence="6">
    <location>
        <begin position="271"/>
        <end position="500"/>
    </location>
</feature>
<dbReference type="FunFam" id="1.10.287.950:FF:000001">
    <property type="entry name" value="Methyl-accepting chemotaxis sensory transducer"/>
    <property type="match status" value="1"/>
</dbReference>
<dbReference type="SUPFAM" id="SSF58104">
    <property type="entry name" value="Methyl-accepting chemotaxis protein (MCP) signaling domain"/>
    <property type="match status" value="1"/>
</dbReference>
<dbReference type="InterPro" id="IPR003660">
    <property type="entry name" value="HAMP_dom"/>
</dbReference>
<dbReference type="PROSITE" id="PS50885">
    <property type="entry name" value="HAMP"/>
    <property type="match status" value="1"/>
</dbReference>
<dbReference type="Proteomes" id="UP000675920">
    <property type="component" value="Unplaced"/>
</dbReference>
<dbReference type="InterPro" id="IPR051310">
    <property type="entry name" value="MCP_chemotaxis"/>
</dbReference>
<keyword evidence="5" id="KW-1133">Transmembrane helix</keyword>
<dbReference type="SMART" id="SM00304">
    <property type="entry name" value="HAMP"/>
    <property type="match status" value="1"/>
</dbReference>
<evidence type="ECO:0000256" key="1">
    <source>
        <dbReference type="ARBA" id="ARBA00004370"/>
    </source>
</evidence>
<feature type="transmembrane region" description="Helical" evidence="5">
    <location>
        <begin position="194"/>
        <end position="213"/>
    </location>
</feature>
<evidence type="ECO:0000259" key="7">
    <source>
        <dbReference type="PROSITE" id="PS50885"/>
    </source>
</evidence>
<organism evidence="8 9">
    <name type="scientific">Derxia gummosa DSM 723</name>
    <dbReference type="NCBI Taxonomy" id="1121388"/>
    <lineage>
        <taxon>Bacteria</taxon>
        <taxon>Pseudomonadati</taxon>
        <taxon>Pseudomonadota</taxon>
        <taxon>Betaproteobacteria</taxon>
        <taxon>Burkholderiales</taxon>
        <taxon>Alcaligenaceae</taxon>
        <taxon>Derxia</taxon>
    </lineage>
</organism>
<keyword evidence="2" id="KW-0488">Methylation</keyword>
<dbReference type="OrthoDB" id="9806477at2"/>
<dbReference type="GO" id="GO:0004888">
    <property type="term" value="F:transmembrane signaling receptor activity"/>
    <property type="evidence" value="ECO:0007669"/>
    <property type="project" value="TreeGrafter"/>
</dbReference>
<comment type="similarity">
    <text evidence="3">Belongs to the methyl-accepting chemotaxis (MCP) protein family.</text>
</comment>
<reference evidence="9" key="2">
    <citation type="submission" date="2025-08" db="UniProtKB">
        <authorList>
            <consortium name="RefSeq"/>
        </authorList>
    </citation>
    <scope>IDENTIFICATION</scope>
</reference>
<keyword evidence="5" id="KW-0472">Membrane</keyword>
<evidence type="ECO:0000256" key="2">
    <source>
        <dbReference type="ARBA" id="ARBA00022481"/>
    </source>
</evidence>
<evidence type="ECO:0000313" key="9">
    <source>
        <dbReference type="RefSeq" id="WP_028312155.1"/>
    </source>
</evidence>
<comment type="subcellular location">
    <subcellularLocation>
        <location evidence="1">Membrane</location>
    </subcellularLocation>
</comment>
<dbReference type="RefSeq" id="WP_028312155.1">
    <property type="nucleotide sequence ID" value="NZ_AXWS01000015.1"/>
</dbReference>
<name>A0A8B6X5C9_9BURK</name>
<keyword evidence="5" id="KW-0812">Transmembrane</keyword>